<dbReference type="EnsemblMetazoa" id="GPPI022426-RA">
    <property type="protein sequence ID" value="GPPI022426-PA"/>
    <property type="gene ID" value="GPPI022426"/>
</dbReference>
<dbReference type="AlphaFoldDB" id="A0A1B0B8P7"/>
<keyword evidence="1" id="KW-0472">Membrane</keyword>
<evidence type="ECO:0000313" key="2">
    <source>
        <dbReference type="EnsemblMetazoa" id="GPPI022426-PA"/>
    </source>
</evidence>
<dbReference type="VEuPathDB" id="VectorBase:GPPI022426"/>
<accession>A0A1B0B8P7</accession>
<keyword evidence="1" id="KW-0812">Transmembrane</keyword>
<name>A0A1B0B8P7_9MUSC</name>
<keyword evidence="1" id="KW-1133">Transmembrane helix</keyword>
<protein>
    <submittedName>
        <fullName evidence="2">Uncharacterized protein</fullName>
    </submittedName>
</protein>
<sequence>MDPANYMKIDLYFHLKTFILNGLIYILKQTVKRTSATTTKINKKFCFSFSFSYSFSSSSFTSFTDEEHKPFQAQYYTYEVVSLQATHHPSAIPINKSCLCVVRAGKVILSLEDSGICICIKLKNNTSYITFDLMNPLRLIRVTFLFSVPVFPDFSLQELQKPTNKIAKNDAEVDGQGFGGKQAHITLIQIGCISQHKPYCHTSFLVVLAFCVLLLIPFLLLSFSLPLPLPLSLSLSVSLFPSSGHNNGKLLDFAKNYCQQLVSFVISLPVERRYLSAKLSISYICKFTKVNLGQMYACLS</sequence>
<keyword evidence="3" id="KW-1185">Reference proteome</keyword>
<evidence type="ECO:0000313" key="3">
    <source>
        <dbReference type="Proteomes" id="UP000092460"/>
    </source>
</evidence>
<proteinExistence type="predicted"/>
<dbReference type="EMBL" id="JXJN01010026">
    <property type="status" value="NOT_ANNOTATED_CDS"/>
    <property type="molecule type" value="Genomic_DNA"/>
</dbReference>
<dbReference type="Proteomes" id="UP000092460">
    <property type="component" value="Unassembled WGS sequence"/>
</dbReference>
<evidence type="ECO:0000256" key="1">
    <source>
        <dbReference type="SAM" id="Phobius"/>
    </source>
</evidence>
<organism evidence="2 3">
    <name type="scientific">Glossina palpalis gambiensis</name>
    <dbReference type="NCBI Taxonomy" id="67801"/>
    <lineage>
        <taxon>Eukaryota</taxon>
        <taxon>Metazoa</taxon>
        <taxon>Ecdysozoa</taxon>
        <taxon>Arthropoda</taxon>
        <taxon>Hexapoda</taxon>
        <taxon>Insecta</taxon>
        <taxon>Pterygota</taxon>
        <taxon>Neoptera</taxon>
        <taxon>Endopterygota</taxon>
        <taxon>Diptera</taxon>
        <taxon>Brachycera</taxon>
        <taxon>Muscomorpha</taxon>
        <taxon>Hippoboscoidea</taxon>
        <taxon>Glossinidae</taxon>
        <taxon>Glossina</taxon>
    </lineage>
</organism>
<feature type="transmembrane region" description="Helical" evidence="1">
    <location>
        <begin position="204"/>
        <end position="225"/>
    </location>
</feature>
<reference evidence="2" key="2">
    <citation type="submission" date="2020-05" db="UniProtKB">
        <authorList>
            <consortium name="EnsemblMetazoa"/>
        </authorList>
    </citation>
    <scope>IDENTIFICATION</scope>
    <source>
        <strain evidence="2">IAEA</strain>
    </source>
</reference>
<reference evidence="3" key="1">
    <citation type="submission" date="2015-01" db="EMBL/GenBank/DDBJ databases">
        <authorList>
            <person name="Aksoy S."/>
            <person name="Warren W."/>
            <person name="Wilson R.K."/>
        </authorList>
    </citation>
    <scope>NUCLEOTIDE SEQUENCE [LARGE SCALE GENOMIC DNA]</scope>
    <source>
        <strain evidence="3">IAEA</strain>
    </source>
</reference>